<dbReference type="PANTHER" id="PTHR48111:SF40">
    <property type="entry name" value="PHOSPHATE REGULON TRANSCRIPTIONAL REGULATORY PROTEIN PHOB"/>
    <property type="match status" value="1"/>
</dbReference>
<dbReference type="PANTHER" id="PTHR48111">
    <property type="entry name" value="REGULATOR OF RPOS"/>
    <property type="match status" value="1"/>
</dbReference>
<keyword evidence="2" id="KW-0902">Two-component regulatory system</keyword>
<evidence type="ECO:0000256" key="1">
    <source>
        <dbReference type="ARBA" id="ARBA00022553"/>
    </source>
</evidence>
<dbReference type="InterPro" id="IPR001867">
    <property type="entry name" value="OmpR/PhoB-type_DNA-bd"/>
</dbReference>
<dbReference type="EMBL" id="JADIME010000004">
    <property type="protein sequence ID" value="MBO8464439.1"/>
    <property type="molecule type" value="Genomic_DNA"/>
</dbReference>
<dbReference type="GO" id="GO:0032993">
    <property type="term" value="C:protein-DNA complex"/>
    <property type="evidence" value="ECO:0007669"/>
    <property type="project" value="TreeGrafter"/>
</dbReference>
<dbReference type="InterPro" id="IPR001789">
    <property type="entry name" value="Sig_transdc_resp-reg_receiver"/>
</dbReference>
<protein>
    <submittedName>
        <fullName evidence="8">Response regulator transcription factor</fullName>
    </submittedName>
</protein>
<accession>A0A9D9I372</accession>
<dbReference type="Gene3D" id="1.10.10.10">
    <property type="entry name" value="Winged helix-like DNA-binding domain superfamily/Winged helix DNA-binding domain"/>
    <property type="match status" value="1"/>
</dbReference>
<feature type="DNA-binding region" description="OmpR/PhoB-type" evidence="5">
    <location>
        <begin position="132"/>
        <end position="229"/>
    </location>
</feature>
<feature type="domain" description="OmpR/PhoB-type" evidence="7">
    <location>
        <begin position="132"/>
        <end position="229"/>
    </location>
</feature>
<feature type="modified residue" description="4-aspartylphosphate" evidence="4">
    <location>
        <position position="57"/>
    </location>
</feature>
<feature type="domain" description="Response regulatory" evidence="6">
    <location>
        <begin position="8"/>
        <end position="122"/>
    </location>
</feature>
<dbReference type="PROSITE" id="PS51755">
    <property type="entry name" value="OMPR_PHOB"/>
    <property type="match status" value="1"/>
</dbReference>
<dbReference type="CDD" id="cd00383">
    <property type="entry name" value="trans_reg_C"/>
    <property type="match status" value="1"/>
</dbReference>
<dbReference type="GO" id="GO:0000156">
    <property type="term" value="F:phosphorelay response regulator activity"/>
    <property type="evidence" value="ECO:0007669"/>
    <property type="project" value="TreeGrafter"/>
</dbReference>
<dbReference type="InterPro" id="IPR036388">
    <property type="entry name" value="WH-like_DNA-bd_sf"/>
</dbReference>
<evidence type="ECO:0000259" key="7">
    <source>
        <dbReference type="PROSITE" id="PS51755"/>
    </source>
</evidence>
<dbReference type="Proteomes" id="UP000823597">
    <property type="component" value="Unassembled WGS sequence"/>
</dbReference>
<evidence type="ECO:0000256" key="3">
    <source>
        <dbReference type="ARBA" id="ARBA00023125"/>
    </source>
</evidence>
<evidence type="ECO:0000259" key="6">
    <source>
        <dbReference type="PROSITE" id="PS50110"/>
    </source>
</evidence>
<dbReference type="Gene3D" id="3.40.50.2300">
    <property type="match status" value="1"/>
</dbReference>
<dbReference type="AlphaFoldDB" id="A0A9D9I372"/>
<dbReference type="PROSITE" id="PS50110">
    <property type="entry name" value="RESPONSE_REGULATORY"/>
    <property type="match status" value="1"/>
</dbReference>
<evidence type="ECO:0000256" key="5">
    <source>
        <dbReference type="PROSITE-ProRule" id="PRU01091"/>
    </source>
</evidence>
<evidence type="ECO:0000256" key="2">
    <source>
        <dbReference type="ARBA" id="ARBA00023012"/>
    </source>
</evidence>
<dbReference type="InterPro" id="IPR039420">
    <property type="entry name" value="WalR-like"/>
</dbReference>
<organism evidence="8 9">
    <name type="scientific">Candidatus Merdivivens pullistercoris</name>
    <dbReference type="NCBI Taxonomy" id="2840873"/>
    <lineage>
        <taxon>Bacteria</taxon>
        <taxon>Pseudomonadati</taxon>
        <taxon>Bacteroidota</taxon>
        <taxon>Bacteroidia</taxon>
        <taxon>Bacteroidales</taxon>
        <taxon>Muribaculaceae</taxon>
        <taxon>Muribaculaceae incertae sedis</taxon>
        <taxon>Candidatus Merdivivens</taxon>
    </lineage>
</organism>
<keyword evidence="3 5" id="KW-0238">DNA-binding</keyword>
<dbReference type="GO" id="GO:0005829">
    <property type="term" value="C:cytosol"/>
    <property type="evidence" value="ECO:0007669"/>
    <property type="project" value="TreeGrafter"/>
</dbReference>
<dbReference type="Pfam" id="PF00072">
    <property type="entry name" value="Response_reg"/>
    <property type="match status" value="1"/>
</dbReference>
<dbReference type="SMART" id="SM00448">
    <property type="entry name" value="REC"/>
    <property type="match status" value="1"/>
</dbReference>
<gene>
    <name evidence="8" type="ORF">IAB93_00395</name>
</gene>
<evidence type="ECO:0000313" key="9">
    <source>
        <dbReference type="Proteomes" id="UP000823597"/>
    </source>
</evidence>
<reference evidence="8" key="2">
    <citation type="journal article" date="2021" name="PeerJ">
        <title>Extensive microbial diversity within the chicken gut microbiome revealed by metagenomics and culture.</title>
        <authorList>
            <person name="Gilroy R."/>
            <person name="Ravi A."/>
            <person name="Getino M."/>
            <person name="Pursley I."/>
            <person name="Horton D.L."/>
            <person name="Alikhan N.F."/>
            <person name="Baker D."/>
            <person name="Gharbi K."/>
            <person name="Hall N."/>
            <person name="Watson M."/>
            <person name="Adriaenssens E.M."/>
            <person name="Foster-Nyarko E."/>
            <person name="Jarju S."/>
            <person name="Secka A."/>
            <person name="Antonio M."/>
            <person name="Oren A."/>
            <person name="Chaudhuri R.R."/>
            <person name="La Ragione R."/>
            <person name="Hildebrand F."/>
            <person name="Pallen M.J."/>
        </authorList>
    </citation>
    <scope>NUCLEOTIDE SEQUENCE</scope>
    <source>
        <strain evidence="8">10037</strain>
    </source>
</reference>
<dbReference type="GO" id="GO:0000976">
    <property type="term" value="F:transcription cis-regulatory region binding"/>
    <property type="evidence" value="ECO:0007669"/>
    <property type="project" value="TreeGrafter"/>
</dbReference>
<dbReference type="Pfam" id="PF00486">
    <property type="entry name" value="Trans_reg_C"/>
    <property type="match status" value="1"/>
</dbReference>
<name>A0A9D9I372_9BACT</name>
<reference evidence="8" key="1">
    <citation type="submission" date="2020-10" db="EMBL/GenBank/DDBJ databases">
        <authorList>
            <person name="Gilroy R."/>
        </authorList>
    </citation>
    <scope>NUCLEOTIDE SEQUENCE</scope>
    <source>
        <strain evidence="8">10037</strain>
    </source>
</reference>
<dbReference type="GO" id="GO:0006355">
    <property type="term" value="P:regulation of DNA-templated transcription"/>
    <property type="evidence" value="ECO:0007669"/>
    <property type="project" value="InterPro"/>
</dbReference>
<comment type="caution">
    <text evidence="8">The sequence shown here is derived from an EMBL/GenBank/DDBJ whole genome shotgun (WGS) entry which is preliminary data.</text>
</comment>
<evidence type="ECO:0000313" key="8">
    <source>
        <dbReference type="EMBL" id="MBO8464439.1"/>
    </source>
</evidence>
<dbReference type="InterPro" id="IPR011006">
    <property type="entry name" value="CheY-like_superfamily"/>
</dbReference>
<keyword evidence="1 4" id="KW-0597">Phosphoprotein</keyword>
<proteinExistence type="predicted"/>
<evidence type="ECO:0000256" key="4">
    <source>
        <dbReference type="PROSITE-ProRule" id="PRU00169"/>
    </source>
</evidence>
<sequence length="230" mass="25805">MQDDGKIKLLLVEDERLLAEIISDTLSEKGFSVKTVHNGAEALETAVSIHPDIIVTDIMMPAMDGFTFVERLRLTDRHTPVLFISALGDVENVVKGLELGGGDYIRKPFAMAELIARIHSLLNRRSANWISENEFVLGQYIFDIRNGRLVKDGKETLLTQRETEILEILCGNIGNYTPNSTFLDKLWGNENYFTTRSLNVHISNLRKKLSSDPSVLVTSARGLGYKLQIL</sequence>
<dbReference type="SUPFAM" id="SSF52172">
    <property type="entry name" value="CheY-like"/>
    <property type="match status" value="1"/>
</dbReference>
<dbReference type="SMART" id="SM00862">
    <property type="entry name" value="Trans_reg_C"/>
    <property type="match status" value="1"/>
</dbReference>